<dbReference type="OrthoDB" id="443318at2759"/>
<keyword evidence="5 11" id="KW-0645">Protease</keyword>
<reference evidence="13" key="1">
    <citation type="journal article" date="2020" name="Plant Biotechnol. J.">
        <title>The pomegranate (Punica granatum L.) draft genome dissects genetic divergence between soft- and hard-seeded cultivars.</title>
        <authorList>
            <person name="Luo X."/>
            <person name="Li H."/>
            <person name="Wu Z."/>
            <person name="Yao W."/>
            <person name="Zhao P."/>
            <person name="Cao D."/>
            <person name="Yu H."/>
            <person name="Li K."/>
            <person name="Poudel K."/>
            <person name="Zhao D."/>
            <person name="Zhang F."/>
            <person name="Xia X."/>
            <person name="Chen L."/>
            <person name="Wang Q."/>
            <person name="Jing D."/>
            <person name="Cao S."/>
        </authorList>
    </citation>
    <scope>NUCLEOTIDE SEQUENCE [LARGE SCALE GENOMIC DNA]</scope>
    <source>
        <strain evidence="13">cv. Tunisia</strain>
    </source>
</reference>
<dbReference type="GO" id="GO:0006508">
    <property type="term" value="P:proteolysis"/>
    <property type="evidence" value="ECO:0007669"/>
    <property type="project" value="UniProtKB-KW"/>
</dbReference>
<dbReference type="Gene3D" id="3.40.50.11320">
    <property type="match status" value="1"/>
</dbReference>
<keyword evidence="7 11" id="KW-0378">Hydrolase</keyword>
<keyword evidence="6 12" id="KW-0732">Signal</keyword>
<dbReference type="GO" id="GO:0016747">
    <property type="term" value="F:acyltransferase activity, transferring groups other than amino-acyl groups"/>
    <property type="evidence" value="ECO:0007669"/>
    <property type="project" value="TreeGrafter"/>
</dbReference>
<evidence type="ECO:0000256" key="11">
    <source>
        <dbReference type="RuleBase" id="RU361156"/>
    </source>
</evidence>
<dbReference type="PANTHER" id="PTHR11802:SF254">
    <property type="entry name" value="SERINE CARBOXYPEPTIDASE-LIKE 20"/>
    <property type="match status" value="1"/>
</dbReference>
<dbReference type="Proteomes" id="UP000515151">
    <property type="component" value="Chromosome 7"/>
</dbReference>
<proteinExistence type="inferred from homology"/>
<evidence type="ECO:0000256" key="12">
    <source>
        <dbReference type="SAM" id="SignalP"/>
    </source>
</evidence>
<reference evidence="14" key="2">
    <citation type="submission" date="2025-08" db="UniProtKB">
        <authorList>
            <consortium name="RefSeq"/>
        </authorList>
    </citation>
    <scope>IDENTIFICATION</scope>
    <source>
        <tissue evidence="14">Leaf</tissue>
    </source>
</reference>
<comment type="function">
    <text evidence="10">Probable carboxypeptidase.</text>
</comment>
<evidence type="ECO:0000256" key="5">
    <source>
        <dbReference type="ARBA" id="ARBA00022670"/>
    </source>
</evidence>
<evidence type="ECO:0000313" key="14">
    <source>
        <dbReference type="RefSeq" id="XP_031407154.1"/>
    </source>
</evidence>
<dbReference type="Gene3D" id="6.10.250.940">
    <property type="match status" value="1"/>
</dbReference>
<dbReference type="RefSeq" id="XP_031407154.1">
    <property type="nucleotide sequence ID" value="XM_031551294.1"/>
</dbReference>
<gene>
    <name evidence="14" type="primary">LOC116215550</name>
</gene>
<keyword evidence="8" id="KW-1015">Disulfide bond</keyword>
<dbReference type="PROSITE" id="PS00131">
    <property type="entry name" value="CARBOXYPEPT_SER_SER"/>
    <property type="match status" value="1"/>
</dbReference>
<dbReference type="GeneID" id="116215550"/>
<keyword evidence="3" id="KW-0964">Secreted</keyword>
<dbReference type="PANTHER" id="PTHR11802">
    <property type="entry name" value="SERINE PROTEASE FAMILY S10 SERINE CARBOXYPEPTIDASE"/>
    <property type="match status" value="1"/>
</dbReference>
<comment type="similarity">
    <text evidence="2 11">Belongs to the peptidase S10 family.</text>
</comment>
<evidence type="ECO:0000256" key="8">
    <source>
        <dbReference type="ARBA" id="ARBA00023157"/>
    </source>
</evidence>
<evidence type="ECO:0000256" key="7">
    <source>
        <dbReference type="ARBA" id="ARBA00022801"/>
    </source>
</evidence>
<dbReference type="EC" id="3.4.16.-" evidence="11"/>
<dbReference type="PRINTS" id="PR00724">
    <property type="entry name" value="CRBOXYPTASEC"/>
</dbReference>
<organism evidence="13 14">
    <name type="scientific">Punica granatum</name>
    <name type="common">Pomegranate</name>
    <dbReference type="NCBI Taxonomy" id="22663"/>
    <lineage>
        <taxon>Eukaryota</taxon>
        <taxon>Viridiplantae</taxon>
        <taxon>Streptophyta</taxon>
        <taxon>Embryophyta</taxon>
        <taxon>Tracheophyta</taxon>
        <taxon>Spermatophyta</taxon>
        <taxon>Magnoliopsida</taxon>
        <taxon>eudicotyledons</taxon>
        <taxon>Gunneridae</taxon>
        <taxon>Pentapetalae</taxon>
        <taxon>rosids</taxon>
        <taxon>malvids</taxon>
        <taxon>Myrtales</taxon>
        <taxon>Lythraceae</taxon>
        <taxon>Punica</taxon>
    </lineage>
</organism>
<dbReference type="Gene3D" id="3.40.50.1820">
    <property type="entry name" value="alpha/beta hydrolase"/>
    <property type="match status" value="1"/>
</dbReference>
<dbReference type="AlphaFoldDB" id="A0A6P8ELD0"/>
<comment type="subcellular location">
    <subcellularLocation>
        <location evidence="1">Secreted</location>
    </subcellularLocation>
</comment>
<accession>A0A6P8ELD0</accession>
<feature type="signal peptide" evidence="12">
    <location>
        <begin position="1"/>
        <end position="44"/>
    </location>
</feature>
<sequence>MMSQGDTDRQTDSETMGRPKTGLFLNRALVVSLLCLSFALTSRSAPEEALVTHLPGFNGSFPSKHYSGYVMVDPSTGKRLFYYFVLSERIPSKDPVVLWLNGGPGCSSFDGFVYEHGPFNFEQTNGGLPKLQLNQNSWSKVSNIIYLDSPAGVGFSYANTTAAYKTGDNETALDSHTFLFKWFELYPEFLSNPFFIAGESYAGVYVPTLAFQVAEGIASGVKPALNFKGYLVGNGVTDEEFDGNALIPFAHGMALISNEMYQAVNKACNGSYYNPTTNACREQLNKVNEDLDGLNMYDILEDCYHDPSVIRVAGAANSRLPSSFRMLGETERPLGVRKRMFGRSWPFRAPVRPGLVPTWPQLLNSLIVPCTDDEVATSWLNSPDLRSAIHAENESLTGPWMLCSDKIRYYHNLGSMIKYHRNLTARGYRALIFSGDHDMCVPYTGSEAWTGSLGYKIVDEWRPWFSNEQIAGYTQGYEYNLTFLTIKGAGHTVPEYKPRESLDFYSRFLAGEKI</sequence>
<dbReference type="InterPro" id="IPR029058">
    <property type="entry name" value="AB_hydrolase_fold"/>
</dbReference>
<evidence type="ECO:0000256" key="2">
    <source>
        <dbReference type="ARBA" id="ARBA00009431"/>
    </source>
</evidence>
<keyword evidence="9" id="KW-0325">Glycoprotein</keyword>
<protein>
    <recommendedName>
        <fullName evidence="11">Carboxypeptidase</fullName>
        <ecNumber evidence="11">3.4.16.-</ecNumber>
    </recommendedName>
</protein>
<dbReference type="GO" id="GO:0005576">
    <property type="term" value="C:extracellular region"/>
    <property type="evidence" value="ECO:0007669"/>
    <property type="project" value="UniProtKB-SubCell"/>
</dbReference>
<dbReference type="GO" id="GO:0019748">
    <property type="term" value="P:secondary metabolic process"/>
    <property type="evidence" value="ECO:0007669"/>
    <property type="project" value="TreeGrafter"/>
</dbReference>
<dbReference type="InterPro" id="IPR001563">
    <property type="entry name" value="Peptidase_S10"/>
</dbReference>
<dbReference type="FunFam" id="3.40.50.11320:FF:000002">
    <property type="entry name" value="Carboxypeptidase"/>
    <property type="match status" value="1"/>
</dbReference>
<evidence type="ECO:0000256" key="1">
    <source>
        <dbReference type="ARBA" id="ARBA00004613"/>
    </source>
</evidence>
<dbReference type="InterPro" id="IPR033124">
    <property type="entry name" value="Ser_caboxypep_his_AS"/>
</dbReference>
<dbReference type="PROSITE" id="PS00560">
    <property type="entry name" value="CARBOXYPEPT_SER_HIS"/>
    <property type="match status" value="1"/>
</dbReference>
<dbReference type="InterPro" id="IPR018202">
    <property type="entry name" value="Ser_caboxypep_ser_AS"/>
</dbReference>
<evidence type="ECO:0000256" key="4">
    <source>
        <dbReference type="ARBA" id="ARBA00022645"/>
    </source>
</evidence>
<evidence type="ECO:0000256" key="9">
    <source>
        <dbReference type="ARBA" id="ARBA00023180"/>
    </source>
</evidence>
<dbReference type="SUPFAM" id="SSF53474">
    <property type="entry name" value="alpha/beta-Hydrolases"/>
    <property type="match status" value="1"/>
</dbReference>
<evidence type="ECO:0000313" key="13">
    <source>
        <dbReference type="Proteomes" id="UP000515151"/>
    </source>
</evidence>
<keyword evidence="13" id="KW-1185">Reference proteome</keyword>
<evidence type="ECO:0000256" key="10">
    <source>
        <dbReference type="ARBA" id="ARBA00037399"/>
    </source>
</evidence>
<name>A0A6P8ELD0_PUNGR</name>
<dbReference type="Pfam" id="PF00450">
    <property type="entry name" value="Peptidase_S10"/>
    <property type="match status" value="1"/>
</dbReference>
<keyword evidence="4 11" id="KW-0121">Carboxypeptidase</keyword>
<feature type="chain" id="PRO_5028324669" description="Carboxypeptidase" evidence="12">
    <location>
        <begin position="45"/>
        <end position="514"/>
    </location>
</feature>
<evidence type="ECO:0000256" key="3">
    <source>
        <dbReference type="ARBA" id="ARBA00022525"/>
    </source>
</evidence>
<dbReference type="GO" id="GO:0004185">
    <property type="term" value="F:serine-type carboxypeptidase activity"/>
    <property type="evidence" value="ECO:0007669"/>
    <property type="project" value="UniProtKB-UniRule"/>
</dbReference>
<evidence type="ECO:0000256" key="6">
    <source>
        <dbReference type="ARBA" id="ARBA00022729"/>
    </source>
</evidence>
<dbReference type="FunFam" id="3.40.50.1820:FF:000143">
    <property type="entry name" value="Carboxypeptidase"/>
    <property type="match status" value="1"/>
</dbReference>